<evidence type="ECO:0000313" key="3">
    <source>
        <dbReference type="Proteomes" id="UP000184172"/>
    </source>
</evidence>
<feature type="transmembrane region" description="Helical" evidence="1">
    <location>
        <begin position="78"/>
        <end position="96"/>
    </location>
</feature>
<dbReference type="RefSeq" id="WP_073219177.1">
    <property type="nucleotide sequence ID" value="NZ_FNNS01000017.1"/>
</dbReference>
<keyword evidence="1" id="KW-0812">Transmembrane</keyword>
<dbReference type="AlphaFoldDB" id="A0A1M6JEZ1"/>
<gene>
    <name evidence="2" type="ORF">SAMN04487908_11734</name>
</gene>
<dbReference type="Proteomes" id="UP000184172">
    <property type="component" value="Unassembled WGS sequence"/>
</dbReference>
<evidence type="ECO:0000313" key="2">
    <source>
        <dbReference type="EMBL" id="SHJ45263.1"/>
    </source>
</evidence>
<dbReference type="STRING" id="797419.SAMN05216556_11734"/>
<dbReference type="OrthoDB" id="981524at2"/>
<keyword evidence="1" id="KW-1133">Transmembrane helix</keyword>
<organism evidence="2 3">
    <name type="scientific">Aequorivita viscosa</name>
    <dbReference type="NCBI Taxonomy" id="797419"/>
    <lineage>
        <taxon>Bacteria</taxon>
        <taxon>Pseudomonadati</taxon>
        <taxon>Bacteroidota</taxon>
        <taxon>Flavobacteriia</taxon>
        <taxon>Flavobacteriales</taxon>
        <taxon>Flavobacteriaceae</taxon>
        <taxon>Aequorivita</taxon>
    </lineage>
</organism>
<reference evidence="3" key="1">
    <citation type="submission" date="2016-11" db="EMBL/GenBank/DDBJ databases">
        <authorList>
            <person name="Varghese N."/>
            <person name="Submissions S."/>
        </authorList>
    </citation>
    <scope>NUCLEOTIDE SEQUENCE [LARGE SCALE GENOMIC DNA]</scope>
    <source>
        <strain evidence="3">DSM 26349</strain>
    </source>
</reference>
<accession>A0A1M6JEZ1</accession>
<keyword evidence="3" id="KW-1185">Reference proteome</keyword>
<dbReference type="EMBL" id="FQYV01000017">
    <property type="protein sequence ID" value="SHJ45263.1"/>
    <property type="molecule type" value="Genomic_DNA"/>
</dbReference>
<evidence type="ECO:0000256" key="1">
    <source>
        <dbReference type="SAM" id="Phobius"/>
    </source>
</evidence>
<protein>
    <submittedName>
        <fullName evidence="2">Uncharacterized protein</fullName>
    </submittedName>
</protein>
<keyword evidence="1" id="KW-0472">Membrane</keyword>
<proteinExistence type="predicted"/>
<sequence length="169" mass="19743">MNENLKISGFKTPENYFENFETELFIRLEEERFPKSSGFEVPTGYFDSLEEIVLQKVNKKENPVYDKSKVISFFPKRYYAYTAAIAACLLLAVTLFNSQQDVSNIDTIQIGLIDKYIEEGNLNLDLYELTSYLDADDIEIVDFDNQYFSQNTLEDYLLENTEEEILIEE</sequence>
<name>A0A1M6JEZ1_9FLAO</name>